<dbReference type="KEGG" id="mmes:MMSR116_29380"/>
<reference evidence="2 3" key="1">
    <citation type="journal article" date="2012" name="Genet. Mol. Biol.">
        <title>Analysis of 16S rRNA and mxaF genes revealing insights into Methylobacterium niche-specific plant association.</title>
        <authorList>
            <person name="Dourado M.N."/>
            <person name="Andreote F.D."/>
            <person name="Dini-Andreote F."/>
            <person name="Conti R."/>
            <person name="Araujo J.M."/>
            <person name="Araujo W.L."/>
        </authorList>
    </citation>
    <scope>NUCLEOTIDE SEQUENCE [LARGE SCALE GENOMIC DNA]</scope>
    <source>
        <strain evidence="2 3">SR1.6/6</strain>
    </source>
</reference>
<sequence>MPARRFTDAQREQMAERREAGESCPKIGRRFGCSASNVRWICLALGADHPKARLTPATARGPAVIQRGDHVVRRFLPDEDTRLLALAGEGLSNSAIGKVLGRPAVSIRGRLMTLARREARAEAA</sequence>
<organism evidence="2 3">
    <name type="scientific">Methylobacterium mesophilicum SR1.6/6</name>
    <dbReference type="NCBI Taxonomy" id="908290"/>
    <lineage>
        <taxon>Bacteria</taxon>
        <taxon>Pseudomonadati</taxon>
        <taxon>Pseudomonadota</taxon>
        <taxon>Alphaproteobacteria</taxon>
        <taxon>Hyphomicrobiales</taxon>
        <taxon>Methylobacteriaceae</taxon>
        <taxon>Methylobacterium</taxon>
    </lineage>
</organism>
<feature type="region of interest" description="Disordered" evidence="1">
    <location>
        <begin position="1"/>
        <end position="21"/>
    </location>
</feature>
<evidence type="ECO:0000313" key="3">
    <source>
        <dbReference type="Proteomes" id="UP000012488"/>
    </source>
</evidence>
<dbReference type="EMBL" id="CP043538">
    <property type="protein sequence ID" value="QGY05549.1"/>
    <property type="molecule type" value="Genomic_DNA"/>
</dbReference>
<dbReference type="RefSeq" id="WP_010684402.1">
    <property type="nucleotide sequence ID" value="NZ_CP043538.1"/>
</dbReference>
<dbReference type="OrthoDB" id="7865857at2"/>
<gene>
    <name evidence="2" type="ORF">MMSR116_29380</name>
</gene>
<reference evidence="2 3" key="2">
    <citation type="journal article" date="2013" name="Genome Announc.">
        <title>Draft Genome Sequence of Methylobacterium mesophilicum Strain SR1.6/6, Isolated from Citrus sinensis.</title>
        <authorList>
            <person name="Marinho Almeida D."/>
            <person name="Dini-Andreote F."/>
            <person name="Camargo Neves A.A."/>
            <person name="Juca Ramos R.T."/>
            <person name="Andreote F.D."/>
            <person name="Carneiro A.R."/>
            <person name="Oliveira de Souza Lima A."/>
            <person name="Caracciolo Gomes de Sa P.H."/>
            <person name="Ribeiro Barbosa M.S."/>
            <person name="Araujo W.L."/>
            <person name="Silva A."/>
        </authorList>
    </citation>
    <scope>NUCLEOTIDE SEQUENCE [LARGE SCALE GENOMIC DNA]</scope>
    <source>
        <strain evidence="2 3">SR1.6/6</strain>
    </source>
</reference>
<dbReference type="AlphaFoldDB" id="A0A6B9FUK0"/>
<name>A0A6B9FUK0_9HYPH</name>
<evidence type="ECO:0000313" key="2">
    <source>
        <dbReference type="EMBL" id="QGY05549.1"/>
    </source>
</evidence>
<protein>
    <submittedName>
        <fullName evidence="2">Helix-turn-helix domain-containing protein</fullName>
    </submittedName>
</protein>
<proteinExistence type="predicted"/>
<dbReference type="Proteomes" id="UP000012488">
    <property type="component" value="Chromosome"/>
</dbReference>
<accession>A0A6B9FUK0</accession>
<evidence type="ECO:0000256" key="1">
    <source>
        <dbReference type="SAM" id="MobiDB-lite"/>
    </source>
</evidence>